<feature type="signal peptide" evidence="1">
    <location>
        <begin position="1"/>
        <end position="35"/>
    </location>
</feature>
<dbReference type="AlphaFoldDB" id="A0AAU2AD63"/>
<keyword evidence="1" id="KW-0732">Signal</keyword>
<name>A0AAU2AD63_9ACTN</name>
<feature type="chain" id="PRO_5043457480" description="Lipoprotein" evidence="1">
    <location>
        <begin position="36"/>
        <end position="152"/>
    </location>
</feature>
<sequence>MRLSVPVSASRFFGALMLGLTLVATSGCSSPENTADTTLETALKTTVETTQAAEPLMEWSVPDSVVGVWCGGANDTPDGHWTYVFTSEGAVEARNTTSGFAGHVITQGDVMTFHVDGSDPWQSSWAVGYEEALGVSLLYLDGYSYYPGSCDS</sequence>
<accession>A0AAU2AD63</accession>
<reference evidence="2" key="1">
    <citation type="submission" date="2022-10" db="EMBL/GenBank/DDBJ databases">
        <title>The complete genomes of actinobacterial strains from the NBC collection.</title>
        <authorList>
            <person name="Joergensen T.S."/>
            <person name="Alvarez Arevalo M."/>
            <person name="Sterndorff E.B."/>
            <person name="Faurdal D."/>
            <person name="Vuksanovic O."/>
            <person name="Mourched A.-S."/>
            <person name="Charusanti P."/>
            <person name="Shaw S."/>
            <person name="Blin K."/>
            <person name="Weber T."/>
        </authorList>
    </citation>
    <scope>NUCLEOTIDE SEQUENCE</scope>
    <source>
        <strain evidence="2">NBC_00093</strain>
    </source>
</reference>
<evidence type="ECO:0000313" key="2">
    <source>
        <dbReference type="EMBL" id="WTT21461.1"/>
    </source>
</evidence>
<proteinExistence type="predicted"/>
<dbReference type="PROSITE" id="PS51257">
    <property type="entry name" value="PROKAR_LIPOPROTEIN"/>
    <property type="match status" value="1"/>
</dbReference>
<evidence type="ECO:0000256" key="1">
    <source>
        <dbReference type="SAM" id="SignalP"/>
    </source>
</evidence>
<evidence type="ECO:0008006" key="3">
    <source>
        <dbReference type="Google" id="ProtNLM"/>
    </source>
</evidence>
<protein>
    <recommendedName>
        <fullName evidence="3">Lipoprotein</fullName>
    </recommendedName>
</protein>
<organism evidence="2">
    <name type="scientific">Streptomyces sp. NBC_00093</name>
    <dbReference type="NCBI Taxonomy" id="2975649"/>
    <lineage>
        <taxon>Bacteria</taxon>
        <taxon>Bacillati</taxon>
        <taxon>Actinomycetota</taxon>
        <taxon>Actinomycetes</taxon>
        <taxon>Kitasatosporales</taxon>
        <taxon>Streptomycetaceae</taxon>
        <taxon>Streptomyces</taxon>
    </lineage>
</organism>
<dbReference type="EMBL" id="CP108222">
    <property type="protein sequence ID" value="WTT21461.1"/>
    <property type="molecule type" value="Genomic_DNA"/>
</dbReference>
<gene>
    <name evidence="2" type="ORF">OHA22_40995</name>
</gene>